<dbReference type="EMBL" id="JH792967">
    <property type="protein sequence ID" value="ELQ41823.1"/>
    <property type="molecule type" value="Genomic_DNA"/>
</dbReference>
<sequence length="136" mass="15082">MAQLNNASTYPSTLDENGKCPGFSEQEPEAAISAGHAAFATYRVTTARHRARLLRKWYELMLQHADDFATIITLENGKPLAHSRTEVLYAASFLEWFSEEAPRVYGDTIQASNPGCRAQGLDYLQVSAFGPDLRIS</sequence>
<dbReference type="GO" id="GO:0005737">
    <property type="term" value="C:cytoplasm"/>
    <property type="evidence" value="ECO:0007669"/>
    <property type="project" value="TreeGrafter"/>
</dbReference>
<dbReference type="SUPFAM" id="SSF53720">
    <property type="entry name" value="ALDH-like"/>
    <property type="match status" value="1"/>
</dbReference>
<dbReference type="InterPro" id="IPR050740">
    <property type="entry name" value="Aldehyde_DH_Superfamily"/>
</dbReference>
<dbReference type="Pfam" id="PF00171">
    <property type="entry name" value="Aldedh"/>
    <property type="match status" value="1"/>
</dbReference>
<evidence type="ECO:0000256" key="1">
    <source>
        <dbReference type="ARBA" id="ARBA00023002"/>
    </source>
</evidence>
<dbReference type="InterPro" id="IPR016162">
    <property type="entry name" value="Ald_DH_N"/>
</dbReference>
<name>A0AA97P4G8_PYRO3</name>
<dbReference type="PANTHER" id="PTHR43353">
    <property type="entry name" value="SUCCINATE-SEMIALDEHYDE DEHYDROGENASE, MITOCHONDRIAL"/>
    <property type="match status" value="1"/>
</dbReference>
<gene>
    <name evidence="4" type="ORF">OOU_Y34scaffold00251g9</name>
</gene>
<accession>A0AA97P4G8</accession>
<protein>
    <recommendedName>
        <fullName evidence="3">Aldehyde dehydrogenase domain-containing protein</fullName>
    </recommendedName>
</protein>
<dbReference type="GO" id="GO:0009450">
    <property type="term" value="P:gamma-aminobutyric acid catabolic process"/>
    <property type="evidence" value="ECO:0007669"/>
    <property type="project" value="TreeGrafter"/>
</dbReference>
<dbReference type="InterPro" id="IPR015590">
    <property type="entry name" value="Aldehyde_DH_dom"/>
</dbReference>
<proteinExistence type="predicted"/>
<dbReference type="AlphaFoldDB" id="A0AA97P4G8"/>
<reference evidence="4" key="1">
    <citation type="journal article" date="2012" name="PLoS Genet.">
        <title>Comparative analysis of the genomes of two field isolates of the rice blast fungus Magnaporthe oryzae.</title>
        <authorList>
            <person name="Xue M."/>
            <person name="Yang J."/>
            <person name="Li Z."/>
            <person name="Hu S."/>
            <person name="Yao N."/>
            <person name="Dean R.A."/>
            <person name="Zhao W."/>
            <person name="Shen M."/>
            <person name="Zhang H."/>
            <person name="Li C."/>
            <person name="Liu L."/>
            <person name="Cao L."/>
            <person name="Xu X."/>
            <person name="Xing Y."/>
            <person name="Hsiang T."/>
            <person name="Zhang Z."/>
            <person name="Xu J.R."/>
            <person name="Peng Y.L."/>
        </authorList>
    </citation>
    <scope>NUCLEOTIDE SEQUENCE</scope>
    <source>
        <strain evidence="4">Y34</strain>
    </source>
</reference>
<feature type="region of interest" description="Disordered" evidence="2">
    <location>
        <begin position="1"/>
        <end position="25"/>
    </location>
</feature>
<dbReference type="SMR" id="A0AA97P4G8"/>
<feature type="compositionally biased region" description="Polar residues" evidence="2">
    <location>
        <begin position="1"/>
        <end position="15"/>
    </location>
</feature>
<evidence type="ECO:0000259" key="3">
    <source>
        <dbReference type="Pfam" id="PF00171"/>
    </source>
</evidence>
<evidence type="ECO:0000256" key="2">
    <source>
        <dbReference type="SAM" id="MobiDB-lite"/>
    </source>
</evidence>
<dbReference type="InterPro" id="IPR016161">
    <property type="entry name" value="Ald_DH/histidinol_DH"/>
</dbReference>
<dbReference type="GO" id="GO:0004777">
    <property type="term" value="F:succinate-semialdehyde dehydrogenase (NAD+) activity"/>
    <property type="evidence" value="ECO:0007669"/>
    <property type="project" value="TreeGrafter"/>
</dbReference>
<dbReference type="Proteomes" id="UP000011086">
    <property type="component" value="Unassembled WGS sequence"/>
</dbReference>
<dbReference type="PANTHER" id="PTHR43353:SF5">
    <property type="entry name" value="SUCCINATE-SEMIALDEHYDE DEHYDROGENASE, MITOCHONDRIAL"/>
    <property type="match status" value="1"/>
</dbReference>
<feature type="domain" description="Aldehyde dehydrogenase" evidence="3">
    <location>
        <begin position="8"/>
        <end position="114"/>
    </location>
</feature>
<dbReference type="Gene3D" id="3.40.605.10">
    <property type="entry name" value="Aldehyde Dehydrogenase, Chain A, domain 1"/>
    <property type="match status" value="1"/>
</dbReference>
<organism evidence="4">
    <name type="scientific">Pyricularia oryzae (strain Y34)</name>
    <name type="common">Rice blast fungus</name>
    <name type="synonym">Magnaporthe oryzae</name>
    <dbReference type="NCBI Taxonomy" id="1143189"/>
    <lineage>
        <taxon>Eukaryota</taxon>
        <taxon>Fungi</taxon>
        <taxon>Dikarya</taxon>
        <taxon>Ascomycota</taxon>
        <taxon>Pezizomycotina</taxon>
        <taxon>Sordariomycetes</taxon>
        <taxon>Sordariomycetidae</taxon>
        <taxon>Magnaporthales</taxon>
        <taxon>Pyriculariaceae</taxon>
        <taxon>Pyricularia</taxon>
    </lineage>
</organism>
<evidence type="ECO:0000313" key="4">
    <source>
        <dbReference type="EMBL" id="ELQ41823.1"/>
    </source>
</evidence>
<keyword evidence="1" id="KW-0560">Oxidoreductase</keyword>